<dbReference type="InterPro" id="IPR052781">
    <property type="entry name" value="Cys_protease_inhibitor_I42"/>
</dbReference>
<proteinExistence type="predicted"/>
<dbReference type="InterPro" id="IPR036331">
    <property type="entry name" value="Chagasin-like_sf"/>
</dbReference>
<gene>
    <name evidence="4" type="ORF">BACWE_50940</name>
</gene>
<organism evidence="4 5">
    <name type="scientific">Bacillus mycoides</name>
    <dbReference type="NCBI Taxonomy" id="1405"/>
    <lineage>
        <taxon>Bacteria</taxon>
        <taxon>Bacillati</taxon>
        <taxon>Bacillota</taxon>
        <taxon>Bacilli</taxon>
        <taxon>Bacillales</taxon>
        <taxon>Bacillaceae</taxon>
        <taxon>Bacillus</taxon>
        <taxon>Bacillus cereus group</taxon>
    </lineage>
</organism>
<evidence type="ECO:0000256" key="2">
    <source>
        <dbReference type="ARBA" id="ARBA00022704"/>
    </source>
</evidence>
<dbReference type="RefSeq" id="WP_103458700.1">
    <property type="nucleotide sequence ID" value="NZ_MKZP01000068.1"/>
</dbReference>
<dbReference type="AlphaFoldDB" id="A0AAP8KSF0"/>
<dbReference type="Pfam" id="PF09394">
    <property type="entry name" value="Inhibitor_I42"/>
    <property type="match status" value="1"/>
</dbReference>
<evidence type="ECO:0000259" key="3">
    <source>
        <dbReference type="Pfam" id="PF09394"/>
    </source>
</evidence>
<protein>
    <recommendedName>
        <fullName evidence="3">Proteinase inhibitor I42 chagasin domain-containing protein</fullName>
    </recommendedName>
</protein>
<evidence type="ECO:0000313" key="4">
    <source>
        <dbReference type="EMBL" id="PJN64528.1"/>
    </source>
</evidence>
<name>A0AAP8KSF0_BACMY</name>
<dbReference type="SUPFAM" id="SSF141066">
    <property type="entry name" value="ICP-like"/>
    <property type="match status" value="1"/>
</dbReference>
<feature type="domain" description="Proteinase inhibitor I42 chagasin" evidence="3">
    <location>
        <begin position="17"/>
        <end position="97"/>
    </location>
</feature>
<dbReference type="EMBL" id="MKZQ01000070">
    <property type="protein sequence ID" value="PJN64528.1"/>
    <property type="molecule type" value="Genomic_DNA"/>
</dbReference>
<evidence type="ECO:0000256" key="1">
    <source>
        <dbReference type="ARBA" id="ARBA00022690"/>
    </source>
</evidence>
<comment type="caution">
    <text evidence="4">The sequence shown here is derived from an EMBL/GenBank/DDBJ whole genome shotgun (WGS) entry which is preliminary data.</text>
</comment>
<dbReference type="Proteomes" id="UP000236165">
    <property type="component" value="Unassembled WGS sequence"/>
</dbReference>
<dbReference type="PANTHER" id="PTHR36530">
    <property type="entry name" value="INHIBITOR OF CYSTEINE PEPTIDASE"/>
    <property type="match status" value="1"/>
</dbReference>
<reference evidence="4 5" key="1">
    <citation type="submission" date="2016-10" db="EMBL/GenBank/DDBJ databases">
        <title>Genome Sequence of Bacillus weihenstephanensis GM6LP.</title>
        <authorList>
            <person name="Poehlein A."/>
            <person name="Wemheuer F."/>
            <person name="Hollensteiner J."/>
            <person name="Wemheuer B."/>
        </authorList>
    </citation>
    <scope>NUCLEOTIDE SEQUENCE [LARGE SCALE GENOMIC DNA]</scope>
    <source>
        <strain evidence="4 5">GM6LP</strain>
    </source>
</reference>
<dbReference type="PANTHER" id="PTHR36530:SF1">
    <property type="entry name" value="AMOEBIASIN-1"/>
    <property type="match status" value="1"/>
</dbReference>
<dbReference type="Gene3D" id="2.60.40.2020">
    <property type="match status" value="1"/>
</dbReference>
<keyword evidence="1" id="KW-0646">Protease inhibitor</keyword>
<evidence type="ECO:0000313" key="5">
    <source>
        <dbReference type="Proteomes" id="UP000236165"/>
    </source>
</evidence>
<accession>A0AAP8KSF0</accession>
<dbReference type="InterPro" id="IPR018990">
    <property type="entry name" value="Prot_inh_I42_chagasin"/>
</dbReference>
<dbReference type="GO" id="GO:0004869">
    <property type="term" value="F:cysteine-type endopeptidase inhibitor activity"/>
    <property type="evidence" value="ECO:0007669"/>
    <property type="project" value="UniProtKB-KW"/>
</dbReference>
<sequence>MILSEKDTCKIFYMNLYEIFTLNLKENPTTGYRWFIEFSEGLKMIEDNFKIGNKIGEMGLRIFKFQVMDEGLCKLKLKNWRDWEGDSSIIDKFQIQIIVK</sequence>
<keyword evidence="2" id="KW-0789">Thiol protease inhibitor</keyword>